<keyword evidence="1" id="KW-0472">Membrane</keyword>
<evidence type="ECO:0000313" key="3">
    <source>
        <dbReference type="EMBL" id="CAA9526372.1"/>
    </source>
</evidence>
<dbReference type="PANTHER" id="PTHR12147">
    <property type="entry name" value="METALLOPEPTIDASE M28 FAMILY MEMBER"/>
    <property type="match status" value="1"/>
</dbReference>
<evidence type="ECO:0000256" key="1">
    <source>
        <dbReference type="SAM" id="Phobius"/>
    </source>
</evidence>
<evidence type="ECO:0000259" key="2">
    <source>
        <dbReference type="Pfam" id="PF04389"/>
    </source>
</evidence>
<keyword evidence="1" id="KW-0812">Transmembrane</keyword>
<dbReference type="AlphaFoldDB" id="A0A6J4TL76"/>
<feature type="transmembrane region" description="Helical" evidence="1">
    <location>
        <begin position="493"/>
        <end position="511"/>
    </location>
</feature>
<feature type="domain" description="Peptidase M28" evidence="2">
    <location>
        <begin position="107"/>
        <end position="293"/>
    </location>
</feature>
<reference evidence="3" key="1">
    <citation type="submission" date="2020-02" db="EMBL/GenBank/DDBJ databases">
        <authorList>
            <person name="Meier V. D."/>
        </authorList>
    </citation>
    <scope>NUCLEOTIDE SEQUENCE</scope>
    <source>
        <strain evidence="3">AVDCRST_MAG62</strain>
    </source>
</reference>
<feature type="transmembrane region" description="Helical" evidence="1">
    <location>
        <begin position="465"/>
        <end position="486"/>
    </location>
</feature>
<accession>A0A6J4TL76</accession>
<proteinExistence type="predicted"/>
<feature type="transmembrane region" description="Helical" evidence="1">
    <location>
        <begin position="421"/>
        <end position="445"/>
    </location>
</feature>
<feature type="transmembrane region" description="Helical" evidence="1">
    <location>
        <begin position="311"/>
        <end position="342"/>
    </location>
</feature>
<feature type="transmembrane region" description="Helical" evidence="1">
    <location>
        <begin position="354"/>
        <end position="377"/>
    </location>
</feature>
<dbReference type="Pfam" id="PF04389">
    <property type="entry name" value="Peptidase_M28"/>
    <property type="match status" value="1"/>
</dbReference>
<dbReference type="GO" id="GO:0006508">
    <property type="term" value="P:proteolysis"/>
    <property type="evidence" value="ECO:0007669"/>
    <property type="project" value="InterPro"/>
</dbReference>
<gene>
    <name evidence="3" type="ORF">AVDCRST_MAG62-1493</name>
</gene>
<feature type="transmembrane region" description="Helical" evidence="1">
    <location>
        <begin position="389"/>
        <end position="409"/>
    </location>
</feature>
<dbReference type="InterPro" id="IPR007484">
    <property type="entry name" value="Peptidase_M28"/>
</dbReference>
<dbReference type="Gene3D" id="3.40.630.10">
    <property type="entry name" value="Zn peptidases"/>
    <property type="match status" value="1"/>
</dbReference>
<dbReference type="InterPro" id="IPR045175">
    <property type="entry name" value="M28_fam"/>
</dbReference>
<sequence length="741" mass="78975">MRRAILLLLVVAGLLAAMLATHRLTAPPAVRTENAAGQFDAVRAKARLARVLGDQAPHPADTAASDRVRERLLAELRGLGLQPRVADRFACNRLMIGRATSCARVRNLLVTVGPPTGKHLLINSHYDSVPVGPGAADAGIGVATLLEVAALLKDQPLARPVTFLFNEGEELGLIGARSFLDADPLARQVDSLINLEARGVRGPVNMFETSVPNAAPIRLFARSVEHPVANSLAVSAYRQLPNFTDVNTFESRGWLTLNLAPVGNETRYHSAGDDLQALDGATLQHMGDQTLQLATALASGPAPAQVGGETLFMNFLTVGLIALPMWVGVVLLGGLLLAFIVVSWRRRALWRAMPLMLAAVVLGTGVAWLGLAAVGSIRPGMFWRAHQPWAEFAVYAGVVAVAVALLAAARRFEPRRLRAASWLLFMIVGGLFSLVAPGALIYFLLPPLIVALGMVAARWWKPAEPLAGIAAALLLYLTLGATLGLLEELLNSGPLWVFAPIGALVLLPWLVEAKPLVDRMGRRSLLAGAGALLVGAWAIAAAVPAYSADKQQQWTLQYVVDEQARQPVWSIVNDRAPLPTAFARFGRWEQLRVPALGNRLRWVAPARPEAGLVPARVLPAGIVSIPGGRRVRVRLQTNGADSVMLVADPGSAVVSAGAPGQLRRFDPKATGPTATLACTGRSCDGAVLEFQLRGNEPLPLLVVSTRWSLPASTAELVAARPPNARSQYLPDATILVSRLQL</sequence>
<protein>
    <recommendedName>
        <fullName evidence="2">Peptidase M28 domain-containing protein</fullName>
    </recommendedName>
</protein>
<dbReference type="GO" id="GO:0008235">
    <property type="term" value="F:metalloexopeptidase activity"/>
    <property type="evidence" value="ECO:0007669"/>
    <property type="project" value="InterPro"/>
</dbReference>
<feature type="transmembrane region" description="Helical" evidence="1">
    <location>
        <begin position="523"/>
        <end position="546"/>
    </location>
</feature>
<name>A0A6J4TL76_9SPHN</name>
<dbReference type="PANTHER" id="PTHR12147:SF26">
    <property type="entry name" value="PEPTIDASE M28 DOMAIN-CONTAINING PROTEIN"/>
    <property type="match status" value="1"/>
</dbReference>
<dbReference type="SUPFAM" id="SSF53187">
    <property type="entry name" value="Zn-dependent exopeptidases"/>
    <property type="match status" value="1"/>
</dbReference>
<keyword evidence="1" id="KW-1133">Transmembrane helix</keyword>
<dbReference type="EMBL" id="CADCWB010000183">
    <property type="protein sequence ID" value="CAA9526372.1"/>
    <property type="molecule type" value="Genomic_DNA"/>
</dbReference>
<organism evidence="3">
    <name type="scientific">uncultured Sphingomonas sp</name>
    <dbReference type="NCBI Taxonomy" id="158754"/>
    <lineage>
        <taxon>Bacteria</taxon>
        <taxon>Pseudomonadati</taxon>
        <taxon>Pseudomonadota</taxon>
        <taxon>Alphaproteobacteria</taxon>
        <taxon>Sphingomonadales</taxon>
        <taxon>Sphingomonadaceae</taxon>
        <taxon>Sphingomonas</taxon>
        <taxon>environmental samples</taxon>
    </lineage>
</organism>